<dbReference type="PROSITE" id="PS51737">
    <property type="entry name" value="RECOMBINASE_DNA_BIND"/>
    <property type="match status" value="1"/>
</dbReference>
<name>A0A1H7AKL0_9ACTN</name>
<dbReference type="PANTHER" id="PTHR30461:SF23">
    <property type="entry name" value="DNA RECOMBINASE-RELATED"/>
    <property type="match status" value="1"/>
</dbReference>
<dbReference type="OrthoDB" id="4500247at2"/>
<evidence type="ECO:0000256" key="1">
    <source>
        <dbReference type="SAM" id="Coils"/>
    </source>
</evidence>
<dbReference type="GO" id="GO:0000150">
    <property type="term" value="F:DNA strand exchange activity"/>
    <property type="evidence" value="ECO:0007669"/>
    <property type="project" value="InterPro"/>
</dbReference>
<dbReference type="InterPro" id="IPR006119">
    <property type="entry name" value="Resolv_N"/>
</dbReference>
<evidence type="ECO:0000313" key="5">
    <source>
        <dbReference type="EMBL" id="SEJ65888.1"/>
    </source>
</evidence>
<dbReference type="SMART" id="SM00857">
    <property type="entry name" value="Resolvase"/>
    <property type="match status" value="1"/>
</dbReference>
<proteinExistence type="predicted"/>
<dbReference type="RefSeq" id="WP_092381004.1">
    <property type="nucleotide sequence ID" value="NZ_BOPI01000002.1"/>
</dbReference>
<feature type="coiled-coil region" evidence="1">
    <location>
        <begin position="417"/>
        <end position="451"/>
    </location>
</feature>
<dbReference type="InterPro" id="IPR036162">
    <property type="entry name" value="Resolvase-like_N_sf"/>
</dbReference>
<keyword evidence="1" id="KW-0175">Coiled coil</keyword>
<evidence type="ECO:0000313" key="6">
    <source>
        <dbReference type="Proteomes" id="UP000198707"/>
    </source>
</evidence>
<feature type="region of interest" description="Disordered" evidence="2">
    <location>
        <begin position="133"/>
        <end position="171"/>
    </location>
</feature>
<dbReference type="PROSITE" id="PS51736">
    <property type="entry name" value="RECOMBINASES_3"/>
    <property type="match status" value="1"/>
</dbReference>
<feature type="domain" description="Resolvase/invertase-type recombinase catalytic" evidence="3">
    <location>
        <begin position="17"/>
        <end position="167"/>
    </location>
</feature>
<dbReference type="SUPFAM" id="SSF53041">
    <property type="entry name" value="Resolvase-like"/>
    <property type="match status" value="1"/>
</dbReference>
<dbReference type="Pfam" id="PF07508">
    <property type="entry name" value="Recombinase"/>
    <property type="match status" value="1"/>
</dbReference>
<protein>
    <submittedName>
        <fullName evidence="5">Site-specific DNA recombinase</fullName>
    </submittedName>
</protein>
<dbReference type="InterPro" id="IPR038109">
    <property type="entry name" value="DNA_bind_recomb_sf"/>
</dbReference>
<organism evidence="5 6">
    <name type="scientific">Micromonospora phaseoli</name>
    <dbReference type="NCBI Taxonomy" id="1144548"/>
    <lineage>
        <taxon>Bacteria</taxon>
        <taxon>Bacillati</taxon>
        <taxon>Actinomycetota</taxon>
        <taxon>Actinomycetes</taxon>
        <taxon>Micromonosporales</taxon>
        <taxon>Micromonosporaceae</taxon>
        <taxon>Micromonospora</taxon>
    </lineage>
</organism>
<feature type="compositionally biased region" description="Basic and acidic residues" evidence="2">
    <location>
        <begin position="137"/>
        <end position="157"/>
    </location>
</feature>
<dbReference type="CDD" id="cd00338">
    <property type="entry name" value="Ser_Recombinase"/>
    <property type="match status" value="1"/>
</dbReference>
<evidence type="ECO:0000259" key="3">
    <source>
        <dbReference type="PROSITE" id="PS51736"/>
    </source>
</evidence>
<reference evidence="6" key="1">
    <citation type="submission" date="2016-10" db="EMBL/GenBank/DDBJ databases">
        <authorList>
            <person name="Varghese N."/>
            <person name="Submissions S."/>
        </authorList>
    </citation>
    <scope>NUCLEOTIDE SEQUENCE [LARGE SCALE GENOMIC DNA]</scope>
    <source>
        <strain evidence="6">CGMCC 4.7038</strain>
    </source>
</reference>
<dbReference type="InterPro" id="IPR011109">
    <property type="entry name" value="DNA_bind_recombinase_dom"/>
</dbReference>
<feature type="domain" description="Recombinase" evidence="4">
    <location>
        <begin position="175"/>
        <end position="312"/>
    </location>
</feature>
<dbReference type="Pfam" id="PF00239">
    <property type="entry name" value="Resolvase"/>
    <property type="match status" value="1"/>
</dbReference>
<dbReference type="InterPro" id="IPR050639">
    <property type="entry name" value="SSR_resolvase"/>
</dbReference>
<accession>A0A1H7AKL0</accession>
<dbReference type="AlphaFoldDB" id="A0A1H7AKL0"/>
<dbReference type="Gene3D" id="3.40.50.1390">
    <property type="entry name" value="Resolvase, N-terminal catalytic domain"/>
    <property type="match status" value="1"/>
</dbReference>
<sequence length="553" mass="62962">MALFQTPGYGPAVETKRAAIYCRISRDKEGRELGVARQRQDCEALAQRLGWDVLEVFVDNDISASTRSTKPRPGFEDMIRRVEAGEFNAILSYSTSRLTRRPMEHERLIPLFQERKIPISTVKAGDIDYTTARGRSRARDDARRDAEEAEEISERVSRAAQQRAENGEWHGGTPPFGFLAVKEVVRGRERVVDLRPHPEHAAWVTDAIDRLLAGESLYGICTDWNSQGRRTGWKRYARTESGGFLRDDNGRRLNADDNSGWHPRTLKRVVTSPTIAGYRELDGQRYEATWDAIVDRDDWERVRTLLAAPERKLRGFNNGNARKYALSGLVFCAGAMKDKSTCGRVMVSMSSTRVVKGKRMRRLSFVCNQLATGGCGSMRIEMAHLERYIFEQVFQAADSPELRAAMSDQADDIDEAEESLRKSIADGERRLVRVEDEYDAEEITKAEYRRRRAKIMKQVEADRAALAKATRSRVHTRLPSGAELRAVWADKDDTWKRTILASVIERIEVSRHPAGVASNLTPRRGEDPEAFSQRLDLHRARVLRQRVSVQWWA</sequence>
<evidence type="ECO:0000259" key="4">
    <source>
        <dbReference type="PROSITE" id="PS51737"/>
    </source>
</evidence>
<gene>
    <name evidence="5" type="ORF">SAMN05443287_106185</name>
</gene>
<dbReference type="GO" id="GO:0003677">
    <property type="term" value="F:DNA binding"/>
    <property type="evidence" value="ECO:0007669"/>
    <property type="project" value="InterPro"/>
</dbReference>
<dbReference type="Gene3D" id="3.90.1750.20">
    <property type="entry name" value="Putative Large Serine Recombinase, Chain B, Domain 2"/>
    <property type="match status" value="1"/>
</dbReference>
<keyword evidence="6" id="KW-1185">Reference proteome</keyword>
<dbReference type="STRING" id="1144548.SAMN05443287_106185"/>
<evidence type="ECO:0000256" key="2">
    <source>
        <dbReference type="SAM" id="MobiDB-lite"/>
    </source>
</evidence>
<dbReference type="EMBL" id="FNYV01000006">
    <property type="protein sequence ID" value="SEJ65888.1"/>
    <property type="molecule type" value="Genomic_DNA"/>
</dbReference>
<dbReference type="Proteomes" id="UP000198707">
    <property type="component" value="Unassembled WGS sequence"/>
</dbReference>
<dbReference type="PANTHER" id="PTHR30461">
    <property type="entry name" value="DNA-INVERTASE FROM LAMBDOID PROPHAGE"/>
    <property type="match status" value="1"/>
</dbReference>